<comment type="pathway">
    <text evidence="5">Amino-acid biosynthesis; L-proline biosynthesis; L-glutamate 5-semialdehyde from L-ornithine: step 1/1.</text>
</comment>
<keyword evidence="7" id="KW-1185">Reference proteome</keyword>
<protein>
    <recommendedName>
        <fullName evidence="5">Ornithine aminotransferase</fullName>
        <ecNumber evidence="5">2.6.1.13</ecNumber>
    </recommendedName>
</protein>
<dbReference type="EC" id="2.6.1.13" evidence="5"/>
<comment type="catalytic activity">
    <reaction evidence="5">
        <text>a 2-oxocarboxylate + L-ornithine = L-glutamate 5-semialdehyde + an L-alpha-amino acid</text>
        <dbReference type="Rhea" id="RHEA:13877"/>
        <dbReference type="ChEBI" id="CHEBI:35179"/>
        <dbReference type="ChEBI" id="CHEBI:46911"/>
        <dbReference type="ChEBI" id="CHEBI:58066"/>
        <dbReference type="ChEBI" id="CHEBI:59869"/>
        <dbReference type="EC" id="2.6.1.13"/>
    </reaction>
</comment>
<comment type="caution">
    <text evidence="6">The sequence shown here is derived from an EMBL/GenBank/DDBJ whole genome shotgun (WGS) entry which is preliminary data.</text>
</comment>
<comment type="similarity">
    <text evidence="2 4">Belongs to the class-III pyridoxal-phosphate-dependent aminotransferase family.</text>
</comment>
<dbReference type="GO" id="GO:0030170">
    <property type="term" value="F:pyridoxal phosphate binding"/>
    <property type="evidence" value="ECO:0007669"/>
    <property type="project" value="InterPro"/>
</dbReference>
<gene>
    <name evidence="6" type="ORF">CRHIZ90672A_00015843</name>
</gene>
<dbReference type="GO" id="GO:0019544">
    <property type="term" value="P:L-arginine catabolic process to L-glutamate"/>
    <property type="evidence" value="ECO:0007669"/>
    <property type="project" value="TreeGrafter"/>
</dbReference>
<evidence type="ECO:0000256" key="4">
    <source>
        <dbReference type="RuleBase" id="RU003560"/>
    </source>
</evidence>
<dbReference type="InterPro" id="IPR050103">
    <property type="entry name" value="Class-III_PLP-dep_AT"/>
</dbReference>
<organism evidence="6 7">
    <name type="scientific">Clonostachys rhizophaga</name>
    <dbReference type="NCBI Taxonomy" id="160324"/>
    <lineage>
        <taxon>Eukaryota</taxon>
        <taxon>Fungi</taxon>
        <taxon>Dikarya</taxon>
        <taxon>Ascomycota</taxon>
        <taxon>Pezizomycotina</taxon>
        <taxon>Sordariomycetes</taxon>
        <taxon>Hypocreomycetidae</taxon>
        <taxon>Hypocreales</taxon>
        <taxon>Bionectriaceae</taxon>
        <taxon>Clonostachys</taxon>
    </lineage>
</organism>
<dbReference type="GO" id="GO:0010121">
    <property type="term" value="P:L-arginine catabolic process to proline via ornithine"/>
    <property type="evidence" value="ECO:0007669"/>
    <property type="project" value="TreeGrafter"/>
</dbReference>
<name>A0A9N9YQU1_9HYPO</name>
<dbReference type="PANTHER" id="PTHR11986">
    <property type="entry name" value="AMINOTRANSFERASE CLASS III"/>
    <property type="match status" value="1"/>
</dbReference>
<dbReference type="OrthoDB" id="10261433at2759"/>
<dbReference type="Pfam" id="PF00202">
    <property type="entry name" value="Aminotran_3"/>
    <property type="match status" value="1"/>
</dbReference>
<evidence type="ECO:0000256" key="5">
    <source>
        <dbReference type="RuleBase" id="RU365036"/>
    </source>
</evidence>
<evidence type="ECO:0000256" key="1">
    <source>
        <dbReference type="ARBA" id="ARBA00001933"/>
    </source>
</evidence>
<keyword evidence="5" id="KW-0808">Transferase</keyword>
<sequence>MGSGVLSDRTKSLLEVETSYTAGGYDPMPVFVSRAKGVNLWDEDGKEYLDFTCMFGAVNQGHSHPKIVSAVTAQMEKASLVNCAAHSAIWPPFARMMCRRFGYDKVVSTMSGTEAVESACKIARKWGIKVKGIPPKKLLILATSGCYHGLSVTMWGFQDHSPQKDGKHCSGQLRSPVNTDSMIAYGIEDAHCINHDPETEEALTYGDIDRMRACIKHHHGRIAAVIVECIRGHLRTKEDEIQYCEQLFDLCKEYNILFISDEVRMGCGKTGRFLSSDWLGKGRKPDMVTLGKSIAGGVYPASFVLGRAQCMDLVGTKEIISTFQFSPVAISATAAALCVIDEEFLVERAGDIERLVMRESLTWKHSFVSHVTARGADFGVWLCGVGQNVCRHICEMCMNRGLLVFPSHLRIRMGVAMVMTDAELLKGLGILRSVFDAMQVELDQGRGLAQV</sequence>
<comment type="cofactor">
    <cofactor evidence="1 5">
        <name>pyridoxal 5'-phosphate</name>
        <dbReference type="ChEBI" id="CHEBI:597326"/>
    </cofactor>
</comment>
<dbReference type="GO" id="GO:0042802">
    <property type="term" value="F:identical protein binding"/>
    <property type="evidence" value="ECO:0007669"/>
    <property type="project" value="TreeGrafter"/>
</dbReference>
<dbReference type="EMBL" id="CABFNQ020000727">
    <property type="protein sequence ID" value="CAH0027371.1"/>
    <property type="molecule type" value="Genomic_DNA"/>
</dbReference>
<dbReference type="InterPro" id="IPR015422">
    <property type="entry name" value="PyrdxlP-dep_Trfase_small"/>
</dbReference>
<dbReference type="PANTHER" id="PTHR11986:SF18">
    <property type="entry name" value="ORNITHINE AMINOTRANSFERASE, MITOCHONDRIAL"/>
    <property type="match status" value="1"/>
</dbReference>
<dbReference type="Gene3D" id="3.40.640.10">
    <property type="entry name" value="Type I PLP-dependent aspartate aminotransferase-like (Major domain)"/>
    <property type="match status" value="1"/>
</dbReference>
<evidence type="ECO:0000313" key="6">
    <source>
        <dbReference type="EMBL" id="CAH0027371.1"/>
    </source>
</evidence>
<dbReference type="GO" id="GO:0005737">
    <property type="term" value="C:cytoplasm"/>
    <property type="evidence" value="ECO:0007669"/>
    <property type="project" value="TreeGrafter"/>
</dbReference>
<dbReference type="Proteomes" id="UP000696573">
    <property type="component" value="Unassembled WGS sequence"/>
</dbReference>
<dbReference type="AlphaFoldDB" id="A0A9N9YQU1"/>
<dbReference type="InterPro" id="IPR005814">
    <property type="entry name" value="Aminotrans_3"/>
</dbReference>
<reference evidence="6" key="1">
    <citation type="submission" date="2021-10" db="EMBL/GenBank/DDBJ databases">
        <authorList>
            <person name="Piombo E."/>
        </authorList>
    </citation>
    <scope>NUCLEOTIDE SEQUENCE</scope>
</reference>
<dbReference type="SUPFAM" id="SSF53383">
    <property type="entry name" value="PLP-dependent transferases"/>
    <property type="match status" value="1"/>
</dbReference>
<evidence type="ECO:0000256" key="3">
    <source>
        <dbReference type="ARBA" id="ARBA00022898"/>
    </source>
</evidence>
<dbReference type="InterPro" id="IPR015424">
    <property type="entry name" value="PyrdxlP-dep_Trfase"/>
</dbReference>
<evidence type="ECO:0000313" key="7">
    <source>
        <dbReference type="Proteomes" id="UP000696573"/>
    </source>
</evidence>
<evidence type="ECO:0000256" key="2">
    <source>
        <dbReference type="ARBA" id="ARBA00008954"/>
    </source>
</evidence>
<dbReference type="InterPro" id="IPR015421">
    <property type="entry name" value="PyrdxlP-dep_Trfase_major"/>
</dbReference>
<keyword evidence="3 4" id="KW-0663">Pyridoxal phosphate</keyword>
<dbReference type="GO" id="GO:0004587">
    <property type="term" value="F:ornithine aminotransferase activity"/>
    <property type="evidence" value="ECO:0007669"/>
    <property type="project" value="UniProtKB-EC"/>
</dbReference>
<proteinExistence type="inferred from homology"/>
<dbReference type="Gene3D" id="3.90.1150.10">
    <property type="entry name" value="Aspartate Aminotransferase, domain 1"/>
    <property type="match status" value="1"/>
</dbReference>
<keyword evidence="5" id="KW-0032">Aminotransferase</keyword>
<accession>A0A9N9YQU1</accession>